<evidence type="ECO:0000256" key="1">
    <source>
        <dbReference type="ARBA" id="ARBA00004123"/>
    </source>
</evidence>
<dbReference type="PANTHER" id="PTHR22884">
    <property type="entry name" value="SET DOMAIN PROTEINS"/>
    <property type="match status" value="1"/>
</dbReference>
<evidence type="ECO:0000256" key="8">
    <source>
        <dbReference type="SAM" id="MobiDB-lite"/>
    </source>
</evidence>
<dbReference type="InterPro" id="IPR003616">
    <property type="entry name" value="Post-SET_dom"/>
</dbReference>
<keyword evidence="3" id="KW-0158">Chromosome</keyword>
<dbReference type="EMBL" id="JATAAI010000071">
    <property type="protein sequence ID" value="KAK1732356.1"/>
    <property type="molecule type" value="Genomic_DNA"/>
</dbReference>
<proteinExistence type="predicted"/>
<dbReference type="GO" id="GO:0032259">
    <property type="term" value="P:methylation"/>
    <property type="evidence" value="ECO:0007669"/>
    <property type="project" value="UniProtKB-KW"/>
</dbReference>
<dbReference type="Gene3D" id="2.170.270.10">
    <property type="entry name" value="SET domain"/>
    <property type="match status" value="1"/>
</dbReference>
<evidence type="ECO:0000256" key="2">
    <source>
        <dbReference type="ARBA" id="ARBA00004286"/>
    </source>
</evidence>
<dbReference type="SUPFAM" id="SSF82199">
    <property type="entry name" value="SET domain"/>
    <property type="match status" value="1"/>
</dbReference>
<dbReference type="Proteomes" id="UP001224775">
    <property type="component" value="Unassembled WGS sequence"/>
</dbReference>
<name>A0AAD9D3C2_9STRA</name>
<dbReference type="EC" id="2.1.1.-" evidence="11"/>
<feature type="region of interest" description="Disordered" evidence="8">
    <location>
        <begin position="54"/>
        <end position="103"/>
    </location>
</feature>
<accession>A0AAD9D3C2</accession>
<keyword evidence="4 11" id="KW-0489">Methyltransferase</keyword>
<gene>
    <name evidence="11" type="ORF">QTG54_016960</name>
</gene>
<dbReference type="SMART" id="SM00317">
    <property type="entry name" value="SET"/>
    <property type="match status" value="1"/>
</dbReference>
<dbReference type="PROSITE" id="PS50280">
    <property type="entry name" value="SET"/>
    <property type="match status" value="1"/>
</dbReference>
<dbReference type="InterPro" id="IPR046341">
    <property type="entry name" value="SET_dom_sf"/>
</dbReference>
<evidence type="ECO:0000313" key="12">
    <source>
        <dbReference type="Proteomes" id="UP001224775"/>
    </source>
</evidence>
<dbReference type="InterPro" id="IPR050777">
    <property type="entry name" value="SET2_Histone-Lys_MeTrsfase"/>
</dbReference>
<dbReference type="GO" id="GO:0008168">
    <property type="term" value="F:methyltransferase activity"/>
    <property type="evidence" value="ECO:0007669"/>
    <property type="project" value="UniProtKB-KW"/>
</dbReference>
<feature type="compositionally biased region" description="Basic residues" evidence="8">
    <location>
        <begin position="89"/>
        <end position="100"/>
    </location>
</feature>
<dbReference type="GO" id="GO:0005634">
    <property type="term" value="C:nucleus"/>
    <property type="evidence" value="ECO:0007669"/>
    <property type="project" value="UniProtKB-SubCell"/>
</dbReference>
<organism evidence="11 12">
    <name type="scientific">Skeletonema marinoi</name>
    <dbReference type="NCBI Taxonomy" id="267567"/>
    <lineage>
        <taxon>Eukaryota</taxon>
        <taxon>Sar</taxon>
        <taxon>Stramenopiles</taxon>
        <taxon>Ochrophyta</taxon>
        <taxon>Bacillariophyta</taxon>
        <taxon>Coscinodiscophyceae</taxon>
        <taxon>Thalassiosirophycidae</taxon>
        <taxon>Thalassiosirales</taxon>
        <taxon>Skeletonemataceae</taxon>
        <taxon>Skeletonema</taxon>
        <taxon>Skeletonema marinoi-dohrnii complex</taxon>
    </lineage>
</organism>
<feature type="compositionally biased region" description="Polar residues" evidence="8">
    <location>
        <begin position="58"/>
        <end position="87"/>
    </location>
</feature>
<dbReference type="GO" id="GO:0005694">
    <property type="term" value="C:chromosome"/>
    <property type="evidence" value="ECO:0007669"/>
    <property type="project" value="UniProtKB-SubCell"/>
</dbReference>
<sequence length="284" mass="32389">MEEHHCATGSSSDSTNFDSRWCIDVDDQLEPKNRKAAHSKSDTVNHDHAAIAQGKVPATSSKSAQSHLTLTNTSPHTHTHKQICQTHSTSRRSRRPKRSCTKGNKRELHVNNCRLTSAAAMFCSQECANDRCQNQRVKRNNWKRTIVRETEEKGKGLYSGTLIKKNEIIVEYRGAIIDEWELKRQQKCQASLYVAWRDGWLVDSRNCTSSPARYINHSCDPNCELQQFGLDGKTAKYLYIVAKRNIQKDKELTYDYQWNGTAGRHPTKCKCASVKCRGTIEVFI</sequence>
<comment type="caution">
    <text evidence="11">The sequence shown here is derived from an EMBL/GenBank/DDBJ whole genome shotgun (WGS) entry which is preliminary data.</text>
</comment>
<evidence type="ECO:0000256" key="4">
    <source>
        <dbReference type="ARBA" id="ARBA00022603"/>
    </source>
</evidence>
<evidence type="ECO:0000256" key="7">
    <source>
        <dbReference type="ARBA" id="ARBA00023242"/>
    </source>
</evidence>
<keyword evidence="6" id="KW-0949">S-adenosyl-L-methionine</keyword>
<dbReference type="PROSITE" id="PS50868">
    <property type="entry name" value="POST_SET"/>
    <property type="match status" value="1"/>
</dbReference>
<feature type="domain" description="Post-SET" evidence="10">
    <location>
        <begin position="265"/>
        <end position="281"/>
    </location>
</feature>
<evidence type="ECO:0000256" key="3">
    <source>
        <dbReference type="ARBA" id="ARBA00022454"/>
    </source>
</evidence>
<keyword evidence="7" id="KW-0539">Nucleus</keyword>
<dbReference type="InterPro" id="IPR001214">
    <property type="entry name" value="SET_dom"/>
</dbReference>
<feature type="domain" description="SET" evidence="9">
    <location>
        <begin position="143"/>
        <end position="257"/>
    </location>
</feature>
<evidence type="ECO:0000313" key="11">
    <source>
        <dbReference type="EMBL" id="KAK1732356.1"/>
    </source>
</evidence>
<protein>
    <submittedName>
        <fullName evidence="11">SET domain-containing protein</fullName>
        <ecNumber evidence="11">2.1.1.-</ecNumber>
    </submittedName>
</protein>
<reference evidence="11" key="1">
    <citation type="submission" date="2023-06" db="EMBL/GenBank/DDBJ databases">
        <title>Survivors Of The Sea: Transcriptome response of Skeletonema marinoi to long-term dormancy.</title>
        <authorList>
            <person name="Pinder M.I.M."/>
            <person name="Kourtchenko O."/>
            <person name="Robertson E.K."/>
            <person name="Larsson T."/>
            <person name="Maumus F."/>
            <person name="Osuna-Cruz C.M."/>
            <person name="Vancaester E."/>
            <person name="Stenow R."/>
            <person name="Vandepoele K."/>
            <person name="Ploug H."/>
            <person name="Bruchert V."/>
            <person name="Godhe A."/>
            <person name="Topel M."/>
        </authorList>
    </citation>
    <scope>NUCLEOTIDE SEQUENCE</scope>
    <source>
        <strain evidence="11">R05AC</strain>
    </source>
</reference>
<evidence type="ECO:0000256" key="6">
    <source>
        <dbReference type="ARBA" id="ARBA00022691"/>
    </source>
</evidence>
<dbReference type="Pfam" id="PF00856">
    <property type="entry name" value="SET"/>
    <property type="match status" value="1"/>
</dbReference>
<keyword evidence="12" id="KW-1185">Reference proteome</keyword>
<comment type="subcellular location">
    <subcellularLocation>
        <location evidence="2">Chromosome</location>
    </subcellularLocation>
    <subcellularLocation>
        <location evidence="1">Nucleus</location>
    </subcellularLocation>
</comment>
<evidence type="ECO:0000259" key="10">
    <source>
        <dbReference type="PROSITE" id="PS50868"/>
    </source>
</evidence>
<dbReference type="AlphaFoldDB" id="A0AAD9D3C2"/>
<keyword evidence="5 11" id="KW-0808">Transferase</keyword>
<evidence type="ECO:0000256" key="5">
    <source>
        <dbReference type="ARBA" id="ARBA00022679"/>
    </source>
</evidence>
<evidence type="ECO:0000259" key="9">
    <source>
        <dbReference type="PROSITE" id="PS50280"/>
    </source>
</evidence>